<reference evidence="4" key="3">
    <citation type="submission" date="2020-12" db="UniProtKB">
        <authorList>
            <consortium name="EnsemblPlants"/>
        </authorList>
    </citation>
    <scope>IDENTIFICATION</scope>
</reference>
<dbReference type="EMBL" id="ABEU02000001">
    <property type="protein sequence ID" value="PNR61666.1"/>
    <property type="molecule type" value="Genomic_DNA"/>
</dbReference>
<name>A9U2Q1_PHYPA</name>
<dbReference type="EnsemblPlants" id="Pp3c1_2161V3.1">
    <property type="protein sequence ID" value="PAC:32969357.CDS.1"/>
    <property type="gene ID" value="Pp3c1_2161"/>
</dbReference>
<accession>A9U2Q1</accession>
<reference evidence="3 5" key="2">
    <citation type="journal article" date="2018" name="Plant J.">
        <title>The Physcomitrella patens chromosome-scale assembly reveals moss genome structure and evolution.</title>
        <authorList>
            <person name="Lang D."/>
            <person name="Ullrich K.K."/>
            <person name="Murat F."/>
            <person name="Fuchs J."/>
            <person name="Jenkins J."/>
            <person name="Haas F.B."/>
            <person name="Piednoel M."/>
            <person name="Gundlach H."/>
            <person name="Van Bel M."/>
            <person name="Meyberg R."/>
            <person name="Vives C."/>
            <person name="Morata J."/>
            <person name="Symeonidi A."/>
            <person name="Hiss M."/>
            <person name="Muchero W."/>
            <person name="Kamisugi Y."/>
            <person name="Saleh O."/>
            <person name="Blanc G."/>
            <person name="Decker E.L."/>
            <person name="van Gessel N."/>
            <person name="Grimwood J."/>
            <person name="Hayes R.D."/>
            <person name="Graham S.W."/>
            <person name="Gunter L.E."/>
            <person name="McDaniel S.F."/>
            <person name="Hoernstein S.N.W."/>
            <person name="Larsson A."/>
            <person name="Li F.W."/>
            <person name="Perroud P.F."/>
            <person name="Phillips J."/>
            <person name="Ranjan P."/>
            <person name="Rokshar D.S."/>
            <person name="Rothfels C.J."/>
            <person name="Schneider L."/>
            <person name="Shu S."/>
            <person name="Stevenson D.W."/>
            <person name="Thummler F."/>
            <person name="Tillich M."/>
            <person name="Villarreal Aguilar J.C."/>
            <person name="Widiez T."/>
            <person name="Wong G.K."/>
            <person name="Wymore A."/>
            <person name="Zhang Y."/>
            <person name="Zimmer A.D."/>
            <person name="Quatrano R.S."/>
            <person name="Mayer K.F.X."/>
            <person name="Goodstein D."/>
            <person name="Casacuberta J.M."/>
            <person name="Vandepoele K."/>
            <person name="Reski R."/>
            <person name="Cuming A.C."/>
            <person name="Tuskan G.A."/>
            <person name="Maumus F."/>
            <person name="Salse J."/>
            <person name="Schmutz J."/>
            <person name="Rensing S.A."/>
        </authorList>
    </citation>
    <scope>NUCLEOTIDE SEQUENCE [LARGE SCALE GENOMIC DNA]</scope>
    <source>
        <strain evidence="4 5">cv. Gransden 2004</strain>
    </source>
</reference>
<dbReference type="EMBL" id="DS545327">
    <property type="protein sequence ID" value="EDQ50053.1"/>
    <property type="molecule type" value="Genomic_DNA"/>
</dbReference>
<evidence type="ECO:0000313" key="5">
    <source>
        <dbReference type="Proteomes" id="UP000006727"/>
    </source>
</evidence>
<evidence type="ECO:0000313" key="3">
    <source>
        <dbReference type="EMBL" id="PNR61666.1"/>
    </source>
</evidence>
<feature type="compositionally biased region" description="Basic and acidic residues" evidence="1">
    <location>
        <begin position="60"/>
        <end position="71"/>
    </location>
</feature>
<feature type="region of interest" description="Disordered" evidence="1">
    <location>
        <begin position="1"/>
        <end position="23"/>
    </location>
</feature>
<feature type="region of interest" description="Disordered" evidence="1">
    <location>
        <begin position="47"/>
        <end position="76"/>
    </location>
</feature>
<organism>
    <name type="scientific">Physcomitrium patens</name>
    <name type="common">Spreading-leaved earth moss</name>
    <name type="synonym">Physcomitrella patens</name>
    <dbReference type="NCBI Taxonomy" id="3218"/>
    <lineage>
        <taxon>Eukaryota</taxon>
        <taxon>Viridiplantae</taxon>
        <taxon>Streptophyta</taxon>
        <taxon>Embryophyta</taxon>
        <taxon>Bryophyta</taxon>
        <taxon>Bryophytina</taxon>
        <taxon>Bryopsida</taxon>
        <taxon>Funariidae</taxon>
        <taxon>Funariales</taxon>
        <taxon>Funariaceae</taxon>
        <taxon>Physcomitrium</taxon>
    </lineage>
</organism>
<evidence type="ECO:0000256" key="1">
    <source>
        <dbReference type="SAM" id="MobiDB-lite"/>
    </source>
</evidence>
<dbReference type="Gramene" id="Pp3c1_2161V3.1">
    <property type="protein sequence ID" value="PAC:32969357.CDS.1"/>
    <property type="gene ID" value="Pp3c1_2161"/>
</dbReference>
<gene>
    <name evidence="3" type="ORF">PHYPA_000089</name>
    <name evidence="2" type="ORF">PHYPADRAFT_100889</name>
</gene>
<reference evidence="2 5" key="1">
    <citation type="journal article" date="2008" name="Science">
        <title>The Physcomitrella genome reveals evolutionary insights into the conquest of land by plants.</title>
        <authorList>
            <person name="Rensing S."/>
            <person name="Lang D."/>
            <person name="Zimmer A."/>
            <person name="Terry A."/>
            <person name="Salamov A."/>
            <person name="Shapiro H."/>
            <person name="Nishiyama T."/>
            <person name="Perroud P.-F."/>
            <person name="Lindquist E."/>
            <person name="Kamisugi Y."/>
            <person name="Tanahashi T."/>
            <person name="Sakakibara K."/>
            <person name="Fujita T."/>
            <person name="Oishi K."/>
            <person name="Shin-I T."/>
            <person name="Kuroki Y."/>
            <person name="Toyoda A."/>
            <person name="Suzuki Y."/>
            <person name="Hashimoto A."/>
            <person name="Yamaguchi K."/>
            <person name="Sugano A."/>
            <person name="Kohara Y."/>
            <person name="Fujiyama A."/>
            <person name="Anterola A."/>
            <person name="Aoki S."/>
            <person name="Ashton N."/>
            <person name="Barbazuk W.B."/>
            <person name="Barker E."/>
            <person name="Bennetzen J."/>
            <person name="Bezanilla M."/>
            <person name="Blankenship R."/>
            <person name="Cho S.H."/>
            <person name="Dutcher S."/>
            <person name="Estelle M."/>
            <person name="Fawcett J.A."/>
            <person name="Gundlach H."/>
            <person name="Hanada K."/>
            <person name="Heyl A."/>
            <person name="Hicks K.A."/>
            <person name="Hugh J."/>
            <person name="Lohr M."/>
            <person name="Mayer K."/>
            <person name="Melkozernov A."/>
            <person name="Murata T."/>
            <person name="Nelson D."/>
            <person name="Pils B."/>
            <person name="Prigge M."/>
            <person name="Reiss B."/>
            <person name="Renner T."/>
            <person name="Rombauts S."/>
            <person name="Rushton P."/>
            <person name="Sanderfoot A."/>
            <person name="Schween G."/>
            <person name="Shiu S.-H."/>
            <person name="Stueber K."/>
            <person name="Theodoulou F.L."/>
            <person name="Tu H."/>
            <person name="Van de Peer Y."/>
            <person name="Verrier P.J."/>
            <person name="Waters E."/>
            <person name="Wood A."/>
            <person name="Yang L."/>
            <person name="Cove D."/>
            <person name="Cuming A."/>
            <person name="Hasebe M."/>
            <person name="Lucas S."/>
            <person name="Mishler D.B."/>
            <person name="Reski R."/>
            <person name="Grigoriev I."/>
            <person name="Quatrano R.S."/>
            <person name="Boore J.L."/>
        </authorList>
    </citation>
    <scope>NUCLEOTIDE SEQUENCE [LARGE SCALE GENOMIC DNA]</scope>
    <source>
        <strain evidence="4 5">cv. Gransden 2004</strain>
    </source>
</reference>
<protein>
    <submittedName>
        <fullName evidence="2">Predicted protein</fullName>
    </submittedName>
</protein>
<dbReference type="InParanoid" id="A9U2Q1"/>
<dbReference type="AlphaFoldDB" id="A9U2Q1"/>
<proteinExistence type="predicted"/>
<evidence type="ECO:0000313" key="4">
    <source>
        <dbReference type="EnsemblPlants" id="PAC:32969357.CDS.1"/>
    </source>
</evidence>
<sequence>MVRRTRRNMLPEPEYAYRQSPHPCRKHGAARIQTCCRSHYQQRRDQSGCASLVEGAADPHTSRKKPDSPELRRRRPPLKTWEYAGSGIECGGSGDVKWIQRECVALRNGKSYTPNGQDRRHGPFPLLFFRVLPSRIMFTSENVLPMKDHPSSPAFVQVRGSSSIEVRGQGFEEPSRE</sequence>
<dbReference type="Proteomes" id="UP000006727">
    <property type="component" value="Chromosome 1"/>
</dbReference>
<keyword evidence="5" id="KW-1185">Reference proteome</keyword>
<evidence type="ECO:0000313" key="2">
    <source>
        <dbReference type="EMBL" id="EDQ50053.1"/>
    </source>
</evidence>